<evidence type="ECO:0000313" key="3">
    <source>
        <dbReference type="EMBL" id="MBC5732942.1"/>
    </source>
</evidence>
<dbReference type="Pfam" id="PF00300">
    <property type="entry name" value="His_Phos_1"/>
    <property type="match status" value="1"/>
</dbReference>
<organism evidence="3 4">
    <name type="scientific">Lawsonibacter hominis</name>
    <dbReference type="NCBI Taxonomy" id="2763053"/>
    <lineage>
        <taxon>Bacteria</taxon>
        <taxon>Bacillati</taxon>
        <taxon>Bacillota</taxon>
        <taxon>Clostridia</taxon>
        <taxon>Eubacteriales</taxon>
        <taxon>Oscillospiraceae</taxon>
        <taxon>Lawsonibacter</taxon>
    </lineage>
</organism>
<feature type="binding site" evidence="2">
    <location>
        <begin position="7"/>
        <end position="14"/>
    </location>
    <ligand>
        <name>substrate</name>
    </ligand>
</feature>
<dbReference type="GO" id="GO:0016791">
    <property type="term" value="F:phosphatase activity"/>
    <property type="evidence" value="ECO:0007669"/>
    <property type="project" value="TreeGrafter"/>
</dbReference>
<comment type="caution">
    <text evidence="3">The sequence shown here is derived from an EMBL/GenBank/DDBJ whole genome shotgun (WGS) entry which is preliminary data.</text>
</comment>
<evidence type="ECO:0000313" key="4">
    <source>
        <dbReference type="Proteomes" id="UP000661435"/>
    </source>
</evidence>
<accession>A0A8J6JCU6</accession>
<feature type="active site" description="Proton donor/acceptor" evidence="1">
    <location>
        <position position="77"/>
    </location>
</feature>
<dbReference type="InterPro" id="IPR013078">
    <property type="entry name" value="His_Pase_superF_clade-1"/>
</dbReference>
<evidence type="ECO:0000256" key="2">
    <source>
        <dbReference type="PIRSR" id="PIRSR613078-2"/>
    </source>
</evidence>
<reference evidence="3" key="1">
    <citation type="submission" date="2020-08" db="EMBL/GenBank/DDBJ databases">
        <title>Genome public.</title>
        <authorList>
            <person name="Liu C."/>
            <person name="Sun Q."/>
        </authorList>
    </citation>
    <scope>NUCLEOTIDE SEQUENCE</scope>
    <source>
        <strain evidence="3">NSJ-51</strain>
    </source>
</reference>
<dbReference type="Proteomes" id="UP000661435">
    <property type="component" value="Unassembled WGS sequence"/>
</dbReference>
<dbReference type="CDD" id="cd07067">
    <property type="entry name" value="HP_PGM_like"/>
    <property type="match status" value="1"/>
</dbReference>
<dbReference type="AlphaFoldDB" id="A0A8J6JCU6"/>
<dbReference type="PANTHER" id="PTHR48100">
    <property type="entry name" value="BROAD-SPECIFICITY PHOSPHATASE YOR283W-RELATED"/>
    <property type="match status" value="1"/>
</dbReference>
<name>A0A8J6JCU6_9FIRM</name>
<dbReference type="SUPFAM" id="SSF53254">
    <property type="entry name" value="Phosphoglycerate mutase-like"/>
    <property type="match status" value="1"/>
</dbReference>
<dbReference type="InterPro" id="IPR050275">
    <property type="entry name" value="PGM_Phosphatase"/>
</dbReference>
<feature type="binding site" evidence="2">
    <location>
        <position position="55"/>
    </location>
    <ligand>
        <name>substrate</name>
    </ligand>
</feature>
<dbReference type="EMBL" id="JACOPP010000004">
    <property type="protein sequence ID" value="MBC5732942.1"/>
    <property type="molecule type" value="Genomic_DNA"/>
</dbReference>
<gene>
    <name evidence="3" type="ORF">H8S57_04270</name>
</gene>
<dbReference type="RefSeq" id="WP_186906840.1">
    <property type="nucleotide sequence ID" value="NZ_JACOPP010000004.1"/>
</dbReference>
<proteinExistence type="predicted"/>
<sequence length="204" mass="22203">MELILIRHGTTQGNLEKRFIGTLDVPLAPQGEALAWQVGPTLPAVEHVYRSPLLRCRQTAQLLWPGVEQTVVDELRETDFGPFEGKNHEELKDDPLYQAWIGAPGGANFAALPVGESAQQVVERVSAGLKKVAADAGRRGFGRVGVVSHGGALMGLLAQYGRPEREYYGWMCPNCGGYRAQLEPETLLLHVTQAFPGDGGNFLK</sequence>
<dbReference type="SMART" id="SM00855">
    <property type="entry name" value="PGAM"/>
    <property type="match status" value="1"/>
</dbReference>
<dbReference type="Gene3D" id="3.40.50.1240">
    <property type="entry name" value="Phosphoglycerate mutase-like"/>
    <property type="match status" value="1"/>
</dbReference>
<evidence type="ECO:0000256" key="1">
    <source>
        <dbReference type="PIRSR" id="PIRSR613078-1"/>
    </source>
</evidence>
<protein>
    <submittedName>
        <fullName evidence="3">Histidine phosphatase family protein</fullName>
    </submittedName>
</protein>
<dbReference type="InterPro" id="IPR029033">
    <property type="entry name" value="His_PPase_superfam"/>
</dbReference>
<keyword evidence="4" id="KW-1185">Reference proteome</keyword>
<feature type="active site" description="Tele-phosphohistidine intermediate" evidence="1">
    <location>
        <position position="8"/>
    </location>
</feature>